<proteinExistence type="predicted"/>
<gene>
    <name evidence="1" type="ORF">DEBURN_LOCUS3819</name>
</gene>
<accession>A0A9N8WIR7</accession>
<reference evidence="1" key="1">
    <citation type="submission" date="2021-06" db="EMBL/GenBank/DDBJ databases">
        <authorList>
            <person name="Kallberg Y."/>
            <person name="Tangrot J."/>
            <person name="Rosling A."/>
        </authorList>
    </citation>
    <scope>NUCLEOTIDE SEQUENCE</scope>
    <source>
        <strain evidence="1">AZ414A</strain>
    </source>
</reference>
<dbReference type="AlphaFoldDB" id="A0A9N8WIR7"/>
<protein>
    <submittedName>
        <fullName evidence="1">10174_t:CDS:1</fullName>
    </submittedName>
</protein>
<evidence type="ECO:0000313" key="1">
    <source>
        <dbReference type="EMBL" id="CAG8484065.1"/>
    </source>
</evidence>
<sequence length="106" mass="11926">MVTNWIDIVENELDLENSESEDESSIENFIDNGDITLANISNLPHPATDKNAKWKLQDIFIENLSAPSYLENFINIEPMAELVVEPMVEPKLNHGSVRLKGPTGDF</sequence>
<keyword evidence="2" id="KW-1185">Reference proteome</keyword>
<evidence type="ECO:0000313" key="2">
    <source>
        <dbReference type="Proteomes" id="UP000789706"/>
    </source>
</evidence>
<dbReference type="EMBL" id="CAJVPK010000255">
    <property type="protein sequence ID" value="CAG8484065.1"/>
    <property type="molecule type" value="Genomic_DNA"/>
</dbReference>
<dbReference type="OrthoDB" id="2428968at2759"/>
<comment type="caution">
    <text evidence="1">The sequence shown here is derived from an EMBL/GenBank/DDBJ whole genome shotgun (WGS) entry which is preliminary data.</text>
</comment>
<name>A0A9N8WIR7_9GLOM</name>
<dbReference type="Proteomes" id="UP000789706">
    <property type="component" value="Unassembled WGS sequence"/>
</dbReference>
<organism evidence="1 2">
    <name type="scientific">Diversispora eburnea</name>
    <dbReference type="NCBI Taxonomy" id="1213867"/>
    <lineage>
        <taxon>Eukaryota</taxon>
        <taxon>Fungi</taxon>
        <taxon>Fungi incertae sedis</taxon>
        <taxon>Mucoromycota</taxon>
        <taxon>Glomeromycotina</taxon>
        <taxon>Glomeromycetes</taxon>
        <taxon>Diversisporales</taxon>
        <taxon>Diversisporaceae</taxon>
        <taxon>Diversispora</taxon>
    </lineage>
</organism>